<reference evidence="3 4" key="1">
    <citation type="submission" date="2023-12" db="EMBL/GenBank/DDBJ databases">
        <title>Novel species of the genus Arcicella isolated from rivers.</title>
        <authorList>
            <person name="Lu H."/>
        </authorList>
    </citation>
    <scope>NUCLEOTIDE SEQUENCE [LARGE SCALE GENOMIC DNA]</scope>
    <source>
        <strain evidence="3 4">LMG 21963</strain>
    </source>
</reference>
<comment type="caution">
    <text evidence="3">The sequence shown here is derived from an EMBL/GenBank/DDBJ whole genome shotgun (WGS) entry which is preliminary data.</text>
</comment>
<dbReference type="RefSeq" id="WP_323249211.1">
    <property type="nucleotide sequence ID" value="NZ_JAYFUL010000014.1"/>
</dbReference>
<proteinExistence type="predicted"/>
<dbReference type="InterPro" id="IPR007372">
    <property type="entry name" value="Lipid/polyisoprenoid-bd_YceI"/>
</dbReference>
<accession>A0ABU5QN88</accession>
<dbReference type="SMART" id="SM00867">
    <property type="entry name" value="YceI"/>
    <property type="match status" value="1"/>
</dbReference>
<gene>
    <name evidence="3" type="ORF">VB264_10705</name>
</gene>
<organism evidence="3 4">
    <name type="scientific">Arcicella aquatica</name>
    <dbReference type="NCBI Taxonomy" id="217141"/>
    <lineage>
        <taxon>Bacteria</taxon>
        <taxon>Pseudomonadati</taxon>
        <taxon>Bacteroidota</taxon>
        <taxon>Cytophagia</taxon>
        <taxon>Cytophagales</taxon>
        <taxon>Flectobacillaceae</taxon>
        <taxon>Arcicella</taxon>
    </lineage>
</organism>
<keyword evidence="1" id="KW-0732">Signal</keyword>
<keyword evidence="4" id="KW-1185">Reference proteome</keyword>
<dbReference type="PANTHER" id="PTHR34406">
    <property type="entry name" value="PROTEIN YCEI"/>
    <property type="match status" value="1"/>
</dbReference>
<dbReference type="PANTHER" id="PTHR34406:SF1">
    <property type="entry name" value="PROTEIN YCEI"/>
    <property type="match status" value="1"/>
</dbReference>
<dbReference type="EMBL" id="JAYFUL010000014">
    <property type="protein sequence ID" value="MEA5258250.1"/>
    <property type="molecule type" value="Genomic_DNA"/>
</dbReference>
<dbReference type="Gene3D" id="2.40.128.110">
    <property type="entry name" value="Lipid/polyisoprenoid-binding, YceI-like"/>
    <property type="match status" value="1"/>
</dbReference>
<protein>
    <submittedName>
        <fullName evidence="3">YceI family protein</fullName>
    </submittedName>
</protein>
<sequence>MKKILICLLFVNISTFAQQWKPVSAGVTFKIKMLGSTINGKFKGFSGVLKFDTNDLNNASLVASVEASTLDTDNNIRNRHLKEKEDFFNVAKYPSIKMKSTKIEKIGNDFIGYFDLTIKETTKNVKIPFTFKQEGNNATFLGSTTINRREWAVGGGTLGMSEDVTFTILVNAIVQ</sequence>
<feature type="domain" description="Lipid/polyisoprenoid-binding YceI-like" evidence="2">
    <location>
        <begin position="19"/>
        <end position="173"/>
    </location>
</feature>
<dbReference type="SUPFAM" id="SSF101874">
    <property type="entry name" value="YceI-like"/>
    <property type="match status" value="1"/>
</dbReference>
<evidence type="ECO:0000259" key="2">
    <source>
        <dbReference type="SMART" id="SM00867"/>
    </source>
</evidence>
<evidence type="ECO:0000313" key="4">
    <source>
        <dbReference type="Proteomes" id="UP001304671"/>
    </source>
</evidence>
<evidence type="ECO:0000256" key="1">
    <source>
        <dbReference type="SAM" id="SignalP"/>
    </source>
</evidence>
<feature type="signal peptide" evidence="1">
    <location>
        <begin position="1"/>
        <end position="17"/>
    </location>
</feature>
<dbReference type="Proteomes" id="UP001304671">
    <property type="component" value="Unassembled WGS sequence"/>
</dbReference>
<name>A0ABU5QN88_9BACT</name>
<evidence type="ECO:0000313" key="3">
    <source>
        <dbReference type="EMBL" id="MEA5258250.1"/>
    </source>
</evidence>
<dbReference type="Pfam" id="PF04264">
    <property type="entry name" value="YceI"/>
    <property type="match status" value="1"/>
</dbReference>
<feature type="chain" id="PRO_5045647655" evidence="1">
    <location>
        <begin position="18"/>
        <end position="175"/>
    </location>
</feature>
<dbReference type="InterPro" id="IPR036761">
    <property type="entry name" value="TTHA0802/YceI-like_sf"/>
</dbReference>